<keyword evidence="1" id="KW-0472">Membrane</keyword>
<comment type="caution">
    <text evidence="2">The sequence shown here is derived from an EMBL/GenBank/DDBJ whole genome shotgun (WGS) entry which is preliminary data.</text>
</comment>
<keyword evidence="3" id="KW-1185">Reference proteome</keyword>
<organism evidence="2 3">
    <name type="scientific">Belliella kenyensis</name>
    <dbReference type="NCBI Taxonomy" id="1472724"/>
    <lineage>
        <taxon>Bacteria</taxon>
        <taxon>Pseudomonadati</taxon>
        <taxon>Bacteroidota</taxon>
        <taxon>Cytophagia</taxon>
        <taxon>Cytophagales</taxon>
        <taxon>Cyclobacteriaceae</taxon>
        <taxon>Belliella</taxon>
    </lineage>
</organism>
<sequence>MKKHLKPLLLTLLIAYAVGEGLKLVLGSEAVTGGHLVVMSVSVYFYLRRYPFPSARTVKNEKWINQKTEE</sequence>
<feature type="transmembrane region" description="Helical" evidence="1">
    <location>
        <begin position="29"/>
        <end position="47"/>
    </location>
</feature>
<evidence type="ECO:0000313" key="2">
    <source>
        <dbReference type="EMBL" id="MFC3975191.1"/>
    </source>
</evidence>
<accession>A0ABV8EHT5</accession>
<dbReference type="EMBL" id="JBHSAV010000003">
    <property type="protein sequence ID" value="MFC3975191.1"/>
    <property type="molecule type" value="Genomic_DNA"/>
</dbReference>
<dbReference type="RefSeq" id="WP_241292217.1">
    <property type="nucleotide sequence ID" value="NZ_JAKZGR010000003.1"/>
</dbReference>
<protein>
    <submittedName>
        <fullName evidence="2">Uncharacterized protein</fullName>
    </submittedName>
</protein>
<dbReference type="Proteomes" id="UP001595766">
    <property type="component" value="Unassembled WGS sequence"/>
</dbReference>
<proteinExistence type="predicted"/>
<name>A0ABV8EHT5_9BACT</name>
<evidence type="ECO:0000256" key="1">
    <source>
        <dbReference type="SAM" id="Phobius"/>
    </source>
</evidence>
<reference evidence="3" key="1">
    <citation type="journal article" date="2019" name="Int. J. Syst. Evol. Microbiol.">
        <title>The Global Catalogue of Microorganisms (GCM) 10K type strain sequencing project: providing services to taxonomists for standard genome sequencing and annotation.</title>
        <authorList>
            <consortium name="The Broad Institute Genomics Platform"/>
            <consortium name="The Broad Institute Genome Sequencing Center for Infectious Disease"/>
            <person name="Wu L."/>
            <person name="Ma J."/>
        </authorList>
    </citation>
    <scope>NUCLEOTIDE SEQUENCE [LARGE SCALE GENOMIC DNA]</scope>
    <source>
        <strain evidence="3">CECT 8551</strain>
    </source>
</reference>
<evidence type="ECO:0000313" key="3">
    <source>
        <dbReference type="Proteomes" id="UP001595766"/>
    </source>
</evidence>
<keyword evidence="1" id="KW-0812">Transmembrane</keyword>
<keyword evidence="1" id="KW-1133">Transmembrane helix</keyword>
<gene>
    <name evidence="2" type="ORF">ACFOUP_02260</name>
</gene>